<evidence type="ECO:0000313" key="2">
    <source>
        <dbReference type="Proteomes" id="UP001055879"/>
    </source>
</evidence>
<name>A0ACB9ABK1_ARCLA</name>
<dbReference type="Proteomes" id="UP001055879">
    <property type="component" value="Linkage Group LG08"/>
</dbReference>
<reference evidence="2" key="1">
    <citation type="journal article" date="2022" name="Mol. Ecol. Resour.">
        <title>The genomes of chicory, endive, great burdock and yacon provide insights into Asteraceae palaeo-polyploidization history and plant inulin production.</title>
        <authorList>
            <person name="Fan W."/>
            <person name="Wang S."/>
            <person name="Wang H."/>
            <person name="Wang A."/>
            <person name="Jiang F."/>
            <person name="Liu H."/>
            <person name="Zhao H."/>
            <person name="Xu D."/>
            <person name="Zhang Y."/>
        </authorList>
    </citation>
    <scope>NUCLEOTIDE SEQUENCE [LARGE SCALE GENOMIC DNA]</scope>
    <source>
        <strain evidence="2">cv. Niubang</strain>
    </source>
</reference>
<dbReference type="EMBL" id="CM042054">
    <property type="protein sequence ID" value="KAI3707004.1"/>
    <property type="molecule type" value="Genomic_DNA"/>
</dbReference>
<organism evidence="1 2">
    <name type="scientific">Arctium lappa</name>
    <name type="common">Greater burdock</name>
    <name type="synonym">Lappa major</name>
    <dbReference type="NCBI Taxonomy" id="4217"/>
    <lineage>
        <taxon>Eukaryota</taxon>
        <taxon>Viridiplantae</taxon>
        <taxon>Streptophyta</taxon>
        <taxon>Embryophyta</taxon>
        <taxon>Tracheophyta</taxon>
        <taxon>Spermatophyta</taxon>
        <taxon>Magnoliopsida</taxon>
        <taxon>eudicotyledons</taxon>
        <taxon>Gunneridae</taxon>
        <taxon>Pentapetalae</taxon>
        <taxon>asterids</taxon>
        <taxon>campanulids</taxon>
        <taxon>Asterales</taxon>
        <taxon>Asteraceae</taxon>
        <taxon>Carduoideae</taxon>
        <taxon>Cardueae</taxon>
        <taxon>Arctiinae</taxon>
        <taxon>Arctium</taxon>
    </lineage>
</organism>
<protein>
    <submittedName>
        <fullName evidence="1">Uncharacterized protein</fullName>
    </submittedName>
</protein>
<reference evidence="1 2" key="2">
    <citation type="journal article" date="2022" name="Mol. Ecol. Resour.">
        <title>The genomes of chicory, endive, great burdock and yacon provide insights into Asteraceae paleo-polyploidization history and plant inulin production.</title>
        <authorList>
            <person name="Fan W."/>
            <person name="Wang S."/>
            <person name="Wang H."/>
            <person name="Wang A."/>
            <person name="Jiang F."/>
            <person name="Liu H."/>
            <person name="Zhao H."/>
            <person name="Xu D."/>
            <person name="Zhang Y."/>
        </authorList>
    </citation>
    <scope>NUCLEOTIDE SEQUENCE [LARGE SCALE GENOMIC DNA]</scope>
    <source>
        <strain evidence="2">cv. Niubang</strain>
    </source>
</reference>
<comment type="caution">
    <text evidence="1">The sequence shown here is derived from an EMBL/GenBank/DDBJ whole genome shotgun (WGS) entry which is preliminary data.</text>
</comment>
<accession>A0ACB9ABK1</accession>
<evidence type="ECO:0000313" key="1">
    <source>
        <dbReference type="EMBL" id="KAI3707004.1"/>
    </source>
</evidence>
<gene>
    <name evidence="1" type="ORF">L6452_25156</name>
</gene>
<proteinExistence type="predicted"/>
<sequence>MVVDSHAPIFYTQHSYILFLAMTKMRNRRYLASSDDEEDDAPPPKEPEQMRSSQRKRKRMKIYEDDEEEEAAAAIKQVTKTKRDKRKPKDDEHEEKEVSPPPPPLPVDDEEEEEEEEAVVEDAKPIGEVVRVSGKGKSRRNHYKSFEFDGLSYELEDPVLLVPDPEGPNKKPYVAIIKDITETKDGSVMVTGQWFYRPEEAEKKNGGNWQSSDTRELFYSFHRDEVPAESVMHKCVVHFIPANKQIPSRKMHPGFIVQKVYDTIFKRLFKLTDKDYEDSMQHEIDLLVQKTMSRLGDLPDLKIDEDTADAEDQLKSKRMLRRKNMSPLDVTRDEEATNRSGPLSRSETPGSCTSNASEYYNILAKFDAVTSDQHRDRWLEKLLEGVQFVCNNVDGSQSGAKENDGADKNPSNGTEDKSPKTEMGSPPLWPDDAVHAVAALEKASHESLSSDYQKYNQKMRQLCFNLKKNAQLARRLLKGELEPSKILNMAPNELKEGLTAEEIASKEPEEDAQVQMTDARCKRCTEKKVRLIEIISAGHADRYQLECTACGNMWYASRDEASTLTIDGPNSAKTVGSAPWATAKFEDVEKKLVSPRDHAPNESLKKATEPHHGTLLEKQKSFNKSRPEEQENPPPPPTTDPVD</sequence>
<keyword evidence="2" id="KW-1185">Reference proteome</keyword>